<feature type="transmembrane region" description="Helical" evidence="5">
    <location>
        <begin position="42"/>
        <end position="64"/>
    </location>
</feature>
<keyword evidence="4 5" id="KW-0472">Membrane</keyword>
<feature type="transmembrane region" description="Helical" evidence="5">
    <location>
        <begin position="179"/>
        <end position="199"/>
    </location>
</feature>
<dbReference type="SUPFAM" id="SSF90123">
    <property type="entry name" value="ABC transporter transmembrane region"/>
    <property type="match status" value="1"/>
</dbReference>
<evidence type="ECO:0000256" key="2">
    <source>
        <dbReference type="ARBA" id="ARBA00022692"/>
    </source>
</evidence>
<dbReference type="EMBL" id="PHAI01000003">
    <property type="protein sequence ID" value="PKM91042.1"/>
    <property type="molecule type" value="Genomic_DNA"/>
</dbReference>
<dbReference type="InterPro" id="IPR036640">
    <property type="entry name" value="ABC1_TM_sf"/>
</dbReference>
<protein>
    <submittedName>
        <fullName evidence="6">Uncharacterized protein</fullName>
    </submittedName>
</protein>
<dbReference type="GO" id="GO:0005886">
    <property type="term" value="C:plasma membrane"/>
    <property type="evidence" value="ECO:0007669"/>
    <property type="project" value="UniProtKB-SubCell"/>
</dbReference>
<dbReference type="SUPFAM" id="SSF52540">
    <property type="entry name" value="P-loop containing nucleoside triphosphate hydrolases"/>
    <property type="match status" value="1"/>
</dbReference>
<feature type="transmembrane region" description="Helical" evidence="5">
    <location>
        <begin position="292"/>
        <end position="310"/>
    </location>
</feature>
<feature type="transmembrane region" description="Helical" evidence="5">
    <location>
        <begin position="153"/>
        <end position="173"/>
    </location>
</feature>
<reference evidence="6 7" key="1">
    <citation type="journal article" date="2017" name="ISME J.">
        <title>Potential for microbial H2 and metal transformations associated with novel bacteria and archaea in deep terrestrial subsurface sediments.</title>
        <authorList>
            <person name="Hernsdorf A.W."/>
            <person name="Amano Y."/>
            <person name="Miyakawa K."/>
            <person name="Ise K."/>
            <person name="Suzuki Y."/>
            <person name="Anantharaman K."/>
            <person name="Probst A."/>
            <person name="Burstein D."/>
            <person name="Thomas B.C."/>
            <person name="Banfield J.F."/>
        </authorList>
    </citation>
    <scope>NUCLEOTIDE SEQUENCE [LARGE SCALE GENOMIC DNA]</scope>
    <source>
        <strain evidence="6">HGW-Falkowbacteria-1</strain>
    </source>
</reference>
<dbReference type="Proteomes" id="UP000233517">
    <property type="component" value="Unassembled WGS sequence"/>
</dbReference>
<sequence>MKEIKNIKEFKSVKKNDFRYQGLYDRWFYLSYFKGFYKKNKVLFSLTLFLLVLQIIIELCLLVISRNSVNIFKDRSGLLLFFIFLSLFFLLISYLALKKEKTLSVYFANDVRKRIISFYLSRSEFKIGGRTHSDLMAKISYHLPLLSSSFSKVFFAFVRWFFYFVCFVFLVYFLKFKLIYFILFYLFVSVVVFFISYFASRHYISREVTFYSQILKHVSFNILDAQFLKRFSIEGGFLRKFDKLVEFDSYFRIRRDVWFRLAAKIVFLLVIVIYFCFNFWDGGSFNFLYNGDFNYLFFVFLVIYLSRSFYESSIAGLYMYPAKLGIMLSVFPVKRPPKKVDAFIKNSISFHNRKTRLFLEGNYYRRLFFNFEKSKKYLFFGNNFSGKTSLAMVFSSLYTDNPMSWKIKIDGKRFDYSAWKNSRIKPYFFDPNFKSQRTLIEFICGKDKENILMEEIERNIEVVSSFKLIFDNLSTKGNYNMDLSLIFNNSIRSFAAHCAYCLANKPQLIIIDNLWLDLNYELIKEMIILLSEELKSSIFIIFSKEKNEILSYNKEYEITKKEIKEI</sequence>
<gene>
    <name evidence="6" type="ORF">CVU82_03205</name>
</gene>
<evidence type="ECO:0000313" key="6">
    <source>
        <dbReference type="EMBL" id="PKM91042.1"/>
    </source>
</evidence>
<name>A0A2N2E8Q7_9BACT</name>
<accession>A0A2N2E8Q7</accession>
<comment type="caution">
    <text evidence="6">The sequence shown here is derived from an EMBL/GenBank/DDBJ whole genome shotgun (WGS) entry which is preliminary data.</text>
</comment>
<evidence type="ECO:0000313" key="7">
    <source>
        <dbReference type="Proteomes" id="UP000233517"/>
    </source>
</evidence>
<keyword evidence="3 5" id="KW-1133">Transmembrane helix</keyword>
<dbReference type="AlphaFoldDB" id="A0A2N2E8Q7"/>
<keyword evidence="2 5" id="KW-0812">Transmembrane</keyword>
<dbReference type="GO" id="GO:0005524">
    <property type="term" value="F:ATP binding"/>
    <property type="evidence" value="ECO:0007669"/>
    <property type="project" value="InterPro"/>
</dbReference>
<feature type="transmembrane region" description="Helical" evidence="5">
    <location>
        <begin position="261"/>
        <end position="280"/>
    </location>
</feature>
<dbReference type="Gene3D" id="1.20.1560.10">
    <property type="entry name" value="ABC transporter type 1, transmembrane domain"/>
    <property type="match status" value="1"/>
</dbReference>
<dbReference type="InterPro" id="IPR027417">
    <property type="entry name" value="P-loop_NTPase"/>
</dbReference>
<dbReference type="Gene3D" id="3.40.50.300">
    <property type="entry name" value="P-loop containing nucleotide triphosphate hydrolases"/>
    <property type="match status" value="1"/>
</dbReference>
<proteinExistence type="predicted"/>
<evidence type="ECO:0000256" key="3">
    <source>
        <dbReference type="ARBA" id="ARBA00022989"/>
    </source>
</evidence>
<organism evidence="6 7">
    <name type="scientific">Candidatus Falkowbacteria bacterium HGW-Falkowbacteria-1</name>
    <dbReference type="NCBI Taxonomy" id="2013768"/>
    <lineage>
        <taxon>Bacteria</taxon>
        <taxon>Candidatus Falkowiibacteriota</taxon>
    </lineage>
</organism>
<evidence type="ECO:0000256" key="5">
    <source>
        <dbReference type="SAM" id="Phobius"/>
    </source>
</evidence>
<feature type="transmembrane region" description="Helical" evidence="5">
    <location>
        <begin position="76"/>
        <end position="97"/>
    </location>
</feature>
<comment type="subcellular location">
    <subcellularLocation>
        <location evidence="1">Cell membrane</location>
        <topology evidence="1">Multi-pass membrane protein</topology>
    </subcellularLocation>
</comment>
<evidence type="ECO:0000256" key="4">
    <source>
        <dbReference type="ARBA" id="ARBA00023136"/>
    </source>
</evidence>
<evidence type="ECO:0000256" key="1">
    <source>
        <dbReference type="ARBA" id="ARBA00004651"/>
    </source>
</evidence>